<dbReference type="AlphaFoldDB" id="V8CRU0"/>
<dbReference type="EMBL" id="AZJH01000003">
    <property type="protein sequence ID" value="ETD29760.1"/>
    <property type="molecule type" value="Genomic_DNA"/>
</dbReference>
<dbReference type="HOGENOM" id="CLU_3378672_0_0_10"/>
<proteinExistence type="predicted"/>
<gene>
    <name evidence="1" type="ORF">HMPREF1173_00152</name>
</gene>
<protein>
    <submittedName>
        <fullName evidence="1">Uncharacterized protein</fullName>
    </submittedName>
</protein>
<evidence type="ECO:0000313" key="2">
    <source>
        <dbReference type="Proteomes" id="UP000018727"/>
    </source>
</evidence>
<reference evidence="1 2" key="1">
    <citation type="submission" date="2013-10" db="EMBL/GenBank/DDBJ databases">
        <title>The Genome Sequence of Prevotella nigrescens CC14M.</title>
        <authorList>
            <consortium name="The Broad Institute Genomics Platform"/>
            <person name="Earl A."/>
            <person name="Allen-Vercoe E."/>
            <person name="Daigneault M."/>
            <person name="Young S.K."/>
            <person name="Zeng Q."/>
            <person name="Gargeya S."/>
            <person name="Fitzgerald M."/>
            <person name="Abouelleil A."/>
            <person name="Alvarado L."/>
            <person name="Chapman S.B."/>
            <person name="Gainer-Dewar J."/>
            <person name="Goldberg J."/>
            <person name="Griggs A."/>
            <person name="Gujja S."/>
            <person name="Hansen M."/>
            <person name="Howarth C."/>
            <person name="Imamovic A."/>
            <person name="Ireland A."/>
            <person name="Larimer J."/>
            <person name="McCowan C."/>
            <person name="Murphy C."/>
            <person name="Pearson M."/>
            <person name="Poon T.W."/>
            <person name="Priest M."/>
            <person name="Roberts A."/>
            <person name="Saif S."/>
            <person name="Shea T."/>
            <person name="Sykes S."/>
            <person name="Wortman J."/>
            <person name="Nusbaum C."/>
            <person name="Birren B."/>
        </authorList>
    </citation>
    <scope>NUCLEOTIDE SEQUENCE [LARGE SCALE GENOMIC DNA]</scope>
    <source>
        <strain evidence="1 2">CC14M</strain>
    </source>
</reference>
<sequence>RLTAKEMETGALNISLSGSVYDSVKIRDLEPFNP</sequence>
<name>V8CRU0_9BACT</name>
<organism evidence="1 2">
    <name type="scientific">Prevotella nigrescens CC14M</name>
    <dbReference type="NCBI Taxonomy" id="1073366"/>
    <lineage>
        <taxon>Bacteria</taxon>
        <taxon>Pseudomonadati</taxon>
        <taxon>Bacteroidota</taxon>
        <taxon>Bacteroidia</taxon>
        <taxon>Bacteroidales</taxon>
        <taxon>Prevotellaceae</taxon>
        <taxon>Prevotella</taxon>
    </lineage>
</organism>
<evidence type="ECO:0000313" key="1">
    <source>
        <dbReference type="EMBL" id="ETD29760.1"/>
    </source>
</evidence>
<keyword evidence="2" id="KW-1185">Reference proteome</keyword>
<feature type="non-terminal residue" evidence="1">
    <location>
        <position position="1"/>
    </location>
</feature>
<accession>V8CRU0</accession>
<comment type="caution">
    <text evidence="1">The sequence shown here is derived from an EMBL/GenBank/DDBJ whole genome shotgun (WGS) entry which is preliminary data.</text>
</comment>
<dbReference type="Proteomes" id="UP000018727">
    <property type="component" value="Unassembled WGS sequence"/>
</dbReference>